<comment type="caution">
    <text evidence="1">The sequence shown here is derived from an EMBL/GenBank/DDBJ whole genome shotgun (WGS) entry which is preliminary data.</text>
</comment>
<evidence type="ECO:0000313" key="1">
    <source>
        <dbReference type="EMBL" id="MSE18045.1"/>
    </source>
</evidence>
<dbReference type="Proteomes" id="UP000461948">
    <property type="component" value="Unassembled WGS sequence"/>
</dbReference>
<dbReference type="EMBL" id="WKLC01001539">
    <property type="protein sequence ID" value="MSE18045.1"/>
    <property type="molecule type" value="Genomic_DNA"/>
</dbReference>
<accession>A0A7X2SXT7</accession>
<name>A0A7X2SXT7_ENTAG</name>
<gene>
    <name evidence="1" type="ORF">GKC49_24020</name>
</gene>
<organism evidence="1 2">
    <name type="scientific">Enterobacter agglomerans</name>
    <name type="common">Erwinia herbicola</name>
    <name type="synonym">Pantoea agglomerans</name>
    <dbReference type="NCBI Taxonomy" id="549"/>
    <lineage>
        <taxon>Bacteria</taxon>
        <taxon>Pseudomonadati</taxon>
        <taxon>Pseudomonadota</taxon>
        <taxon>Gammaproteobacteria</taxon>
        <taxon>Enterobacterales</taxon>
        <taxon>Erwiniaceae</taxon>
        <taxon>Pantoea</taxon>
        <taxon>Pantoea agglomerans group</taxon>
    </lineage>
</organism>
<dbReference type="AlphaFoldDB" id="A0A7X2SXT7"/>
<reference evidence="1 2" key="1">
    <citation type="submission" date="2019-11" db="EMBL/GenBank/DDBJ databases">
        <title>Draft Genome Sequence of Plant Growth-Promoting Rhizosphere-Associated Bacteria.</title>
        <authorList>
            <person name="Vasilyev I.Y."/>
            <person name="Radchenko V."/>
            <person name="Ilnitskaya E.V."/>
        </authorList>
    </citation>
    <scope>NUCLEOTIDE SEQUENCE [LARGE SCALE GENOMIC DNA]</scope>
    <source>
        <strain evidence="1 2">VRA_MhP_f</strain>
    </source>
</reference>
<evidence type="ECO:0000313" key="2">
    <source>
        <dbReference type="Proteomes" id="UP000461948"/>
    </source>
</evidence>
<protein>
    <submittedName>
        <fullName evidence="1">Uncharacterized protein</fullName>
    </submittedName>
</protein>
<sequence length="70" mass="7682">MTAPARMADFCTAGGNPDEWSQIFAGMAHFIREKNGMAYTLPADPVITDESGCPDECLVIDSRQVLRQPH</sequence>
<proteinExistence type="predicted"/>